<evidence type="ECO:0008006" key="4">
    <source>
        <dbReference type="Google" id="ProtNLM"/>
    </source>
</evidence>
<organism evidence="2 3">
    <name type="scientific">Pseudomonas putida</name>
    <name type="common">Arthrobacter siderocapsulatus</name>
    <dbReference type="NCBI Taxonomy" id="303"/>
    <lineage>
        <taxon>Bacteria</taxon>
        <taxon>Pseudomonadati</taxon>
        <taxon>Pseudomonadota</taxon>
        <taxon>Gammaproteobacteria</taxon>
        <taxon>Pseudomonadales</taxon>
        <taxon>Pseudomonadaceae</taxon>
        <taxon>Pseudomonas</taxon>
    </lineage>
</organism>
<name>A0A1L7NND8_PSEPU</name>
<protein>
    <recommendedName>
        <fullName evidence="4">Type IV pilus biogenesis protein PilP</fullName>
    </recommendedName>
</protein>
<proteinExistence type="predicted"/>
<keyword evidence="1" id="KW-0732">Signal</keyword>
<geneLocation type="plasmid" evidence="3">
    <name>pkf715a dna</name>
</geneLocation>
<gene>
    <name evidence="2" type="ORF">KF715C_pA4910</name>
</gene>
<dbReference type="RefSeq" id="WP_045633431.1">
    <property type="nucleotide sequence ID" value="NZ_AP015030.1"/>
</dbReference>
<dbReference type="AlphaFoldDB" id="A0A1L7NND8"/>
<accession>A0A1L7NND8</accession>
<feature type="signal peptide" evidence="1">
    <location>
        <begin position="1"/>
        <end position="21"/>
    </location>
</feature>
<feature type="chain" id="PRO_5009874012" description="Type IV pilus biogenesis protein PilP" evidence="1">
    <location>
        <begin position="22"/>
        <end position="229"/>
    </location>
</feature>
<keyword evidence="2" id="KW-0614">Plasmid</keyword>
<sequence>MKKVSVFALAVAATISTGAFAEGAEDSLLSRNRTLQEMEFNRDKLKIQAEMAKSFKDMSDAGFIVDQQGVPKGIGDMERLALEVRRRGGAQASQGFNPSDPFNGADPVIPMPAGQGLFGESAFSAPLPAPGLPAEAAKPAEPEPEKVEVVTKPTEREKSEGKKLLRLVELRGNSALFFTNEGFQEVKVGDSIYDQKLTKLGVDNATLKGKDGSRVVRIDWTKSVRYADD</sequence>
<dbReference type="EMBL" id="AP015030">
    <property type="protein sequence ID" value="BAW26996.1"/>
    <property type="molecule type" value="Genomic_DNA"/>
</dbReference>
<evidence type="ECO:0000256" key="1">
    <source>
        <dbReference type="SAM" id="SignalP"/>
    </source>
</evidence>
<reference evidence="2 3" key="1">
    <citation type="submission" date="2015-11" db="EMBL/GenBank/DDBJ databases">
        <title>Complete genome sequencing of a biphenyl-degrading bacterium, Pseudomonas putida KF715 (=NBRC110667).</title>
        <authorList>
            <person name="Suenaga H."/>
            <person name="Fujihara N."/>
            <person name="Watanabe T."/>
            <person name="Hirose J."/>
            <person name="Kimura N."/>
            <person name="Yamazoe A."/>
            <person name="Hosoyama A."/>
            <person name="Shimodaira J."/>
            <person name="Furukawa K."/>
        </authorList>
    </citation>
    <scope>NUCLEOTIDE SEQUENCE [LARGE SCALE GENOMIC DNA]</scope>
    <source>
        <strain evidence="2 3">KF715</strain>
        <plasmid evidence="3">Plasmid pkf715a dna</plasmid>
    </source>
</reference>
<dbReference type="Proteomes" id="UP000218731">
    <property type="component" value="Plasmid pKF715A"/>
</dbReference>
<evidence type="ECO:0000313" key="3">
    <source>
        <dbReference type="Proteomes" id="UP000218731"/>
    </source>
</evidence>
<evidence type="ECO:0000313" key="2">
    <source>
        <dbReference type="EMBL" id="BAW26996.1"/>
    </source>
</evidence>